<dbReference type="PROSITE" id="PS51402">
    <property type="entry name" value="CATALASE_3"/>
    <property type="match status" value="1"/>
</dbReference>
<reference evidence="10 11" key="1">
    <citation type="submission" date="2018-08" db="EMBL/GenBank/DDBJ databases">
        <title>A genome reference for cultivated species of the human gut microbiota.</title>
        <authorList>
            <person name="Zou Y."/>
            <person name="Xue W."/>
            <person name="Luo G."/>
        </authorList>
    </citation>
    <scope>NUCLEOTIDE SEQUENCE [LARGE SCALE GENOMIC DNA]</scope>
    <source>
        <strain evidence="10 11">AM18-6</strain>
    </source>
</reference>
<dbReference type="GO" id="GO:0020037">
    <property type="term" value="F:heme binding"/>
    <property type="evidence" value="ECO:0007669"/>
    <property type="project" value="InterPro"/>
</dbReference>
<dbReference type="InterPro" id="IPR010582">
    <property type="entry name" value="Catalase_immune_responsive"/>
</dbReference>
<dbReference type="PRINTS" id="PR00067">
    <property type="entry name" value="CATALASE"/>
</dbReference>
<dbReference type="Pfam" id="PF06628">
    <property type="entry name" value="Catalase-rel"/>
    <property type="match status" value="1"/>
</dbReference>
<keyword evidence="4" id="KW-0479">Metal-binding</keyword>
<accession>A0A396C1M9</accession>
<feature type="domain" description="Catalase core" evidence="9">
    <location>
        <begin position="1"/>
        <end position="104"/>
    </location>
</feature>
<dbReference type="EC" id="1.11.1.6" evidence="1"/>
<dbReference type="EMBL" id="QRJE01000008">
    <property type="protein sequence ID" value="RHH14488.1"/>
    <property type="molecule type" value="Genomic_DNA"/>
</dbReference>
<dbReference type="Proteomes" id="UP000266644">
    <property type="component" value="Unassembled WGS sequence"/>
</dbReference>
<evidence type="ECO:0000313" key="10">
    <source>
        <dbReference type="EMBL" id="RHH14488.1"/>
    </source>
</evidence>
<dbReference type="Pfam" id="PF00199">
    <property type="entry name" value="Catalase"/>
    <property type="match status" value="1"/>
</dbReference>
<dbReference type="GO" id="GO:0004096">
    <property type="term" value="F:catalase activity"/>
    <property type="evidence" value="ECO:0007669"/>
    <property type="project" value="UniProtKB-EC"/>
</dbReference>
<dbReference type="GO" id="GO:0042542">
    <property type="term" value="P:response to hydrogen peroxide"/>
    <property type="evidence" value="ECO:0007669"/>
    <property type="project" value="TreeGrafter"/>
</dbReference>
<protein>
    <recommendedName>
        <fullName evidence="1">catalase</fullName>
        <ecNumber evidence="1">1.11.1.6</ecNumber>
    </recommendedName>
</protein>
<evidence type="ECO:0000256" key="1">
    <source>
        <dbReference type="ARBA" id="ARBA00012314"/>
    </source>
</evidence>
<gene>
    <name evidence="10" type="ORF">DW228_06725</name>
</gene>
<dbReference type="SUPFAM" id="SSF56634">
    <property type="entry name" value="Heme-dependent catalase-like"/>
    <property type="match status" value="1"/>
</dbReference>
<name>A0A396C1M9_BACFG</name>
<dbReference type="SMART" id="SM01060">
    <property type="entry name" value="Catalase"/>
    <property type="match status" value="1"/>
</dbReference>
<keyword evidence="6" id="KW-0408">Iron</keyword>
<dbReference type="InterPro" id="IPR020835">
    <property type="entry name" value="Catalase_sf"/>
</dbReference>
<sequence length="201" mass="22701">PLQDVGILELNRNPENYFAEVEQAAFNPQNIVEGIGFSPDKMLQGRLFSYGDAQRYRLGVNVEQIPVNKPRCPFHAFHRDGAMRVDGNYGSSKGYEPNSYGEWQDSPERKEPPLKVHGDVYNYNEREYDDDYFSQPGDLFRLMPADEQQLLFENTARAMGDAELFIKQRHVCNCYKADPAYGTGVAAALGIELKAALANRG</sequence>
<evidence type="ECO:0000256" key="3">
    <source>
        <dbReference type="ARBA" id="ARBA00022617"/>
    </source>
</evidence>
<dbReference type="PROSITE" id="PS00437">
    <property type="entry name" value="CATALASE_1"/>
    <property type="match status" value="1"/>
</dbReference>
<evidence type="ECO:0000256" key="2">
    <source>
        <dbReference type="ARBA" id="ARBA00022559"/>
    </source>
</evidence>
<keyword evidence="2 10" id="KW-0575">Peroxidase</keyword>
<dbReference type="AlphaFoldDB" id="A0A396C1M9"/>
<feature type="non-terminal residue" evidence="10">
    <location>
        <position position="1"/>
    </location>
</feature>
<evidence type="ECO:0000256" key="5">
    <source>
        <dbReference type="ARBA" id="ARBA00023002"/>
    </source>
</evidence>
<feature type="region of interest" description="Disordered" evidence="8">
    <location>
        <begin position="94"/>
        <end position="113"/>
    </location>
</feature>
<comment type="caution">
    <text evidence="10">The sequence shown here is derived from an EMBL/GenBank/DDBJ whole genome shotgun (WGS) entry which is preliminary data.</text>
</comment>
<evidence type="ECO:0000313" key="11">
    <source>
        <dbReference type="Proteomes" id="UP000266644"/>
    </source>
</evidence>
<dbReference type="GO" id="GO:0046872">
    <property type="term" value="F:metal ion binding"/>
    <property type="evidence" value="ECO:0007669"/>
    <property type="project" value="UniProtKB-KW"/>
</dbReference>
<dbReference type="GO" id="GO:0005737">
    <property type="term" value="C:cytoplasm"/>
    <property type="evidence" value="ECO:0007669"/>
    <property type="project" value="TreeGrafter"/>
</dbReference>
<evidence type="ECO:0000256" key="7">
    <source>
        <dbReference type="ARBA" id="ARBA00023324"/>
    </source>
</evidence>
<dbReference type="Gene3D" id="2.40.180.10">
    <property type="entry name" value="Catalase core domain"/>
    <property type="match status" value="1"/>
</dbReference>
<evidence type="ECO:0000259" key="9">
    <source>
        <dbReference type="SMART" id="SM01060"/>
    </source>
</evidence>
<dbReference type="RefSeq" id="WP_122330136.1">
    <property type="nucleotide sequence ID" value="NZ_QRJE01000008.1"/>
</dbReference>
<keyword evidence="3" id="KW-0349">Heme</keyword>
<proteinExistence type="predicted"/>
<dbReference type="GO" id="GO:0042744">
    <property type="term" value="P:hydrogen peroxide catabolic process"/>
    <property type="evidence" value="ECO:0007669"/>
    <property type="project" value="UniProtKB-KW"/>
</dbReference>
<keyword evidence="7" id="KW-0376">Hydrogen peroxide</keyword>
<organism evidence="10 11">
    <name type="scientific">Bacteroides fragilis</name>
    <dbReference type="NCBI Taxonomy" id="817"/>
    <lineage>
        <taxon>Bacteria</taxon>
        <taxon>Pseudomonadati</taxon>
        <taxon>Bacteroidota</taxon>
        <taxon>Bacteroidia</taxon>
        <taxon>Bacteroidales</taxon>
        <taxon>Bacteroidaceae</taxon>
        <taxon>Bacteroides</taxon>
    </lineage>
</organism>
<dbReference type="PANTHER" id="PTHR11465">
    <property type="entry name" value="CATALASE"/>
    <property type="match status" value="1"/>
</dbReference>
<evidence type="ECO:0000256" key="4">
    <source>
        <dbReference type="ARBA" id="ARBA00022723"/>
    </source>
</evidence>
<dbReference type="InterPro" id="IPR002226">
    <property type="entry name" value="Catalase_haem_BS"/>
</dbReference>
<dbReference type="InterPro" id="IPR011614">
    <property type="entry name" value="Catalase_core"/>
</dbReference>
<keyword evidence="5 10" id="KW-0560">Oxidoreductase</keyword>
<dbReference type="InterPro" id="IPR018028">
    <property type="entry name" value="Catalase"/>
</dbReference>
<evidence type="ECO:0000256" key="6">
    <source>
        <dbReference type="ARBA" id="ARBA00023004"/>
    </source>
</evidence>
<evidence type="ECO:0000256" key="8">
    <source>
        <dbReference type="SAM" id="MobiDB-lite"/>
    </source>
</evidence>
<dbReference type="PANTHER" id="PTHR11465:SF61">
    <property type="entry name" value="CATALASE"/>
    <property type="match status" value="1"/>
</dbReference>